<protein>
    <submittedName>
        <fullName evidence="1">Uncharacterized protein</fullName>
    </submittedName>
</protein>
<keyword evidence="2" id="KW-1185">Reference proteome</keyword>
<dbReference type="RefSeq" id="WP_377118087.1">
    <property type="nucleotide sequence ID" value="NZ_JBHTHZ010000014.1"/>
</dbReference>
<comment type="caution">
    <text evidence="1">The sequence shown here is derived from an EMBL/GenBank/DDBJ whole genome shotgun (WGS) entry which is preliminary data.</text>
</comment>
<sequence length="64" mass="7352">MYSIKLAMYLNEINVSFAMFSALQIKQSIAIRRGKINQANAPRIAESTWLYRETLQAFAIIEGR</sequence>
<proteinExistence type="predicted"/>
<evidence type="ECO:0000313" key="1">
    <source>
        <dbReference type="EMBL" id="MFD0795567.1"/>
    </source>
</evidence>
<evidence type="ECO:0000313" key="2">
    <source>
        <dbReference type="Proteomes" id="UP001597010"/>
    </source>
</evidence>
<organism evidence="1 2">
    <name type="scientific">Mucilaginibacter litoreus</name>
    <dbReference type="NCBI Taxonomy" id="1048221"/>
    <lineage>
        <taxon>Bacteria</taxon>
        <taxon>Pseudomonadati</taxon>
        <taxon>Bacteroidota</taxon>
        <taxon>Sphingobacteriia</taxon>
        <taxon>Sphingobacteriales</taxon>
        <taxon>Sphingobacteriaceae</taxon>
        <taxon>Mucilaginibacter</taxon>
    </lineage>
</organism>
<dbReference type="Proteomes" id="UP001597010">
    <property type="component" value="Unassembled WGS sequence"/>
</dbReference>
<accession>A0ABW3AXE4</accession>
<name>A0ABW3AXE4_9SPHI</name>
<reference evidence="2" key="1">
    <citation type="journal article" date="2019" name="Int. J. Syst. Evol. Microbiol.">
        <title>The Global Catalogue of Microorganisms (GCM) 10K type strain sequencing project: providing services to taxonomists for standard genome sequencing and annotation.</title>
        <authorList>
            <consortium name="The Broad Institute Genomics Platform"/>
            <consortium name="The Broad Institute Genome Sequencing Center for Infectious Disease"/>
            <person name="Wu L."/>
            <person name="Ma J."/>
        </authorList>
    </citation>
    <scope>NUCLEOTIDE SEQUENCE [LARGE SCALE GENOMIC DNA]</scope>
    <source>
        <strain evidence="2">CCUG 61484</strain>
    </source>
</reference>
<gene>
    <name evidence="1" type="ORF">ACFQZX_18235</name>
</gene>
<dbReference type="EMBL" id="JBHTHZ010000014">
    <property type="protein sequence ID" value="MFD0795567.1"/>
    <property type="molecule type" value="Genomic_DNA"/>
</dbReference>